<dbReference type="FunFam" id="1.10.150.20:FF:000003">
    <property type="entry name" value="DNA polymerase I"/>
    <property type="match status" value="1"/>
</dbReference>
<evidence type="ECO:0000256" key="5">
    <source>
        <dbReference type="ARBA" id="ARBA00050026"/>
    </source>
</evidence>
<dbReference type="AlphaFoldDB" id="A0AB39HS58"/>
<evidence type="ECO:0000256" key="3">
    <source>
        <dbReference type="ARBA" id="ARBA00023125"/>
    </source>
</evidence>
<organism evidence="7">
    <name type="scientific">Ornithinibacillus sp. 4-3</name>
    <dbReference type="NCBI Taxonomy" id="3231488"/>
    <lineage>
        <taxon>Bacteria</taxon>
        <taxon>Bacillati</taxon>
        <taxon>Bacillota</taxon>
        <taxon>Bacilli</taxon>
        <taxon>Bacillales</taxon>
        <taxon>Bacillaceae</taxon>
        <taxon>Ornithinibacillus</taxon>
    </lineage>
</organism>
<keyword evidence="7" id="KW-0269">Exonuclease</keyword>
<dbReference type="PANTHER" id="PTHR42646:SF2">
    <property type="entry name" value="5'-3' EXONUCLEASE FAMILY PROTEIN"/>
    <property type="match status" value="1"/>
</dbReference>
<dbReference type="GO" id="GO:0017108">
    <property type="term" value="F:5'-flap endonuclease activity"/>
    <property type="evidence" value="ECO:0007669"/>
    <property type="project" value="InterPro"/>
</dbReference>
<dbReference type="GO" id="GO:0033567">
    <property type="term" value="P:DNA replication, Okazaki fragment processing"/>
    <property type="evidence" value="ECO:0007669"/>
    <property type="project" value="InterPro"/>
</dbReference>
<evidence type="ECO:0000259" key="6">
    <source>
        <dbReference type="SMART" id="SM00475"/>
    </source>
</evidence>
<dbReference type="Pfam" id="PF01367">
    <property type="entry name" value="5_3_exonuc"/>
    <property type="match status" value="1"/>
</dbReference>
<dbReference type="Gene3D" id="1.10.150.20">
    <property type="entry name" value="5' to 3' exonuclease, C-terminal subdomain"/>
    <property type="match status" value="1"/>
</dbReference>
<dbReference type="InterPro" id="IPR036279">
    <property type="entry name" value="5-3_exonuclease_C_sf"/>
</dbReference>
<reference evidence="7" key="1">
    <citation type="submission" date="2024-07" db="EMBL/GenBank/DDBJ databases">
        <title>Halotolerant mesophilic bacterium Ornithinibacillus sp. 4-3, sp. nov., isolated from soil.</title>
        <authorList>
            <person name="Sidarenka A.V."/>
            <person name="Guliayeva D.E."/>
            <person name="Leanovich S.I."/>
            <person name="Hileuskaya K.S."/>
            <person name="Akhremchuk A.E."/>
            <person name="Sikolenko M.A."/>
            <person name="Valentovich L.N."/>
        </authorList>
    </citation>
    <scope>NUCLEOTIDE SEQUENCE</scope>
    <source>
        <strain evidence="7">4-3</strain>
    </source>
</reference>
<dbReference type="RefSeq" id="WP_368654934.1">
    <property type="nucleotide sequence ID" value="NZ_CP162599.1"/>
</dbReference>
<proteinExistence type="predicted"/>
<comment type="function">
    <text evidence="4">5'-3' exonuclease acting preferentially on double-stranded DNA.</text>
</comment>
<keyword evidence="1" id="KW-0540">Nuclease</keyword>
<evidence type="ECO:0000256" key="2">
    <source>
        <dbReference type="ARBA" id="ARBA00022801"/>
    </source>
</evidence>
<keyword evidence="3" id="KW-0238">DNA-binding</keyword>
<gene>
    <name evidence="7" type="ORF">AB4Y30_07880</name>
</gene>
<accession>A0AB39HS58</accession>
<sequence length="287" mass="32746">MTERILLVDGMALLFRGFYATSFTGNYMITSNGTPTNGVFQFLRYFTNAIETFEPTHVICCWDMGSKTFRTEMYPAYKGNREAPPEELIPQFDLVKEVVEAYQVPNIGLVNYEADDCIGTFSRKFSNTHDVLILTGDHDMLQLVDYQISVAIMRKGIGNYEVYNQENFAEKMGVIPSQIIDMKGLTGDSADNYPGVKGIGEKTALKLLSEYETIDNLLENVHLLTKGLQKKINENMDMLHLSRELAKIKCDVPIECTLEHAIWKYEKEKVNDFLTELEIRKAETFLI</sequence>
<dbReference type="CDD" id="cd09859">
    <property type="entry name" value="PIN_53EXO"/>
    <property type="match status" value="1"/>
</dbReference>
<keyword evidence="2" id="KW-0378">Hydrolase</keyword>
<dbReference type="InterPro" id="IPR029060">
    <property type="entry name" value="PIN-like_dom_sf"/>
</dbReference>
<dbReference type="PANTHER" id="PTHR42646">
    <property type="entry name" value="FLAP ENDONUCLEASE XNI"/>
    <property type="match status" value="1"/>
</dbReference>
<dbReference type="InterPro" id="IPR038969">
    <property type="entry name" value="FEN"/>
</dbReference>
<dbReference type="SMART" id="SM00279">
    <property type="entry name" value="HhH2"/>
    <property type="match status" value="1"/>
</dbReference>
<dbReference type="InterPro" id="IPR008918">
    <property type="entry name" value="HhH2"/>
</dbReference>
<dbReference type="Pfam" id="PF02739">
    <property type="entry name" value="5_3_exonuc_N"/>
    <property type="match status" value="1"/>
</dbReference>
<dbReference type="InterPro" id="IPR002421">
    <property type="entry name" value="5-3_exonuclease"/>
</dbReference>
<dbReference type="InterPro" id="IPR020045">
    <property type="entry name" value="DNA_polI_H3TH"/>
</dbReference>
<dbReference type="Gene3D" id="3.40.50.1010">
    <property type="entry name" value="5'-nuclease"/>
    <property type="match status" value="1"/>
</dbReference>
<evidence type="ECO:0000256" key="4">
    <source>
        <dbReference type="ARBA" id="ARBA00049957"/>
    </source>
</evidence>
<name>A0AB39HS58_9BACI</name>
<dbReference type="SUPFAM" id="SSF88723">
    <property type="entry name" value="PIN domain-like"/>
    <property type="match status" value="1"/>
</dbReference>
<evidence type="ECO:0000313" key="7">
    <source>
        <dbReference type="EMBL" id="XDK34257.1"/>
    </source>
</evidence>
<evidence type="ECO:0000256" key="1">
    <source>
        <dbReference type="ARBA" id="ARBA00022722"/>
    </source>
</evidence>
<dbReference type="EMBL" id="CP162599">
    <property type="protein sequence ID" value="XDK34257.1"/>
    <property type="molecule type" value="Genomic_DNA"/>
</dbReference>
<dbReference type="SMART" id="SM00475">
    <property type="entry name" value="53EXOc"/>
    <property type="match status" value="1"/>
</dbReference>
<feature type="domain" description="5'-3' exonuclease" evidence="6">
    <location>
        <begin position="3"/>
        <end position="264"/>
    </location>
</feature>
<dbReference type="GO" id="GO:0008409">
    <property type="term" value="F:5'-3' exonuclease activity"/>
    <property type="evidence" value="ECO:0007669"/>
    <property type="project" value="InterPro"/>
</dbReference>
<dbReference type="InterPro" id="IPR020046">
    <property type="entry name" value="5-3_exonucl_a-hlix_arch_N"/>
</dbReference>
<dbReference type="CDD" id="cd09898">
    <property type="entry name" value="H3TH_53EXO"/>
    <property type="match status" value="1"/>
</dbReference>
<protein>
    <recommendedName>
        <fullName evidence="5">5'-3' exonuclease</fullName>
    </recommendedName>
</protein>
<dbReference type="SUPFAM" id="SSF47807">
    <property type="entry name" value="5' to 3' exonuclease, C-terminal subdomain"/>
    <property type="match status" value="1"/>
</dbReference>
<dbReference type="GO" id="GO:0003677">
    <property type="term" value="F:DNA binding"/>
    <property type="evidence" value="ECO:0007669"/>
    <property type="project" value="UniProtKB-KW"/>
</dbReference>